<reference evidence="1 2" key="1">
    <citation type="journal article" date="2023" name="G3 (Bethesda)">
        <title>A chromosome-length genome assembly and annotation of blackberry (Rubus argutus, cv. 'Hillquist').</title>
        <authorList>
            <person name="Bruna T."/>
            <person name="Aryal R."/>
            <person name="Dudchenko O."/>
            <person name="Sargent D.J."/>
            <person name="Mead D."/>
            <person name="Buti M."/>
            <person name="Cavallini A."/>
            <person name="Hytonen T."/>
            <person name="Andres J."/>
            <person name="Pham M."/>
            <person name="Weisz D."/>
            <person name="Mascagni F."/>
            <person name="Usai G."/>
            <person name="Natali L."/>
            <person name="Bassil N."/>
            <person name="Fernandez G.E."/>
            <person name="Lomsadze A."/>
            <person name="Armour M."/>
            <person name="Olukolu B."/>
            <person name="Poorten T."/>
            <person name="Britton C."/>
            <person name="Davik J."/>
            <person name="Ashrafi H."/>
            <person name="Aiden E.L."/>
            <person name="Borodovsky M."/>
            <person name="Worthington M."/>
        </authorList>
    </citation>
    <scope>NUCLEOTIDE SEQUENCE [LARGE SCALE GENOMIC DNA]</scope>
    <source>
        <strain evidence="1">PI 553951</strain>
    </source>
</reference>
<evidence type="ECO:0000313" key="2">
    <source>
        <dbReference type="Proteomes" id="UP001457282"/>
    </source>
</evidence>
<gene>
    <name evidence="1" type="ORF">M0R45_038006</name>
</gene>
<dbReference type="AlphaFoldDB" id="A0AAW1W608"/>
<accession>A0AAW1W608</accession>
<dbReference type="InterPro" id="IPR015943">
    <property type="entry name" value="WD40/YVTN_repeat-like_dom_sf"/>
</dbReference>
<organism evidence="1 2">
    <name type="scientific">Rubus argutus</name>
    <name type="common">Southern blackberry</name>
    <dbReference type="NCBI Taxonomy" id="59490"/>
    <lineage>
        <taxon>Eukaryota</taxon>
        <taxon>Viridiplantae</taxon>
        <taxon>Streptophyta</taxon>
        <taxon>Embryophyta</taxon>
        <taxon>Tracheophyta</taxon>
        <taxon>Spermatophyta</taxon>
        <taxon>Magnoliopsida</taxon>
        <taxon>eudicotyledons</taxon>
        <taxon>Gunneridae</taxon>
        <taxon>Pentapetalae</taxon>
        <taxon>rosids</taxon>
        <taxon>fabids</taxon>
        <taxon>Rosales</taxon>
        <taxon>Rosaceae</taxon>
        <taxon>Rosoideae</taxon>
        <taxon>Rosoideae incertae sedis</taxon>
        <taxon>Rubus</taxon>
    </lineage>
</organism>
<sequence>MPPVLYRLYNTVSTATDFPRGRGPPIGGWAGKVCNYRVQGNCRHGELAMMVVMALYWKARMKLLRVWDFQSAQCLGVINLGGEVGCMISNGPWIFVGIPNADGSILAWKFNSVTNCFELAASLNGHSCSYIISSWSKQALHWFNIV</sequence>
<name>A0AAW1W608_RUBAR</name>
<dbReference type="EMBL" id="JBEDUW010000007">
    <property type="protein sequence ID" value="KAK9914215.1"/>
    <property type="molecule type" value="Genomic_DNA"/>
</dbReference>
<protein>
    <submittedName>
        <fullName evidence="1">Uncharacterized protein</fullName>
    </submittedName>
</protein>
<proteinExistence type="predicted"/>
<dbReference type="SUPFAM" id="SSF50978">
    <property type="entry name" value="WD40 repeat-like"/>
    <property type="match status" value="1"/>
</dbReference>
<evidence type="ECO:0000313" key="1">
    <source>
        <dbReference type="EMBL" id="KAK9914215.1"/>
    </source>
</evidence>
<dbReference type="Proteomes" id="UP001457282">
    <property type="component" value="Unassembled WGS sequence"/>
</dbReference>
<comment type="caution">
    <text evidence="1">The sequence shown here is derived from an EMBL/GenBank/DDBJ whole genome shotgun (WGS) entry which is preliminary data.</text>
</comment>
<dbReference type="InterPro" id="IPR036322">
    <property type="entry name" value="WD40_repeat_dom_sf"/>
</dbReference>
<dbReference type="Gene3D" id="2.130.10.10">
    <property type="entry name" value="YVTN repeat-like/Quinoprotein amine dehydrogenase"/>
    <property type="match status" value="1"/>
</dbReference>
<keyword evidence="2" id="KW-1185">Reference proteome</keyword>